<dbReference type="InterPro" id="IPR013325">
    <property type="entry name" value="RNA_pol_sigma_r2"/>
</dbReference>
<sequence length="181" mass="20435">MDEPSRRERFETTILVHLDAAYNLARWVLRDDAAAQDAVQDASLRAFRFFDGMLGPSPKAWFMAIVRRACLDGLGRARRRSVEESYDEEAHGEALQDAACAAESPESLAIRASDLRRLHACMETLPREFREVLILREIEELSYREISAVVGVPIGTVMSRLARGRERLARGLRAPDARKLP</sequence>
<proteinExistence type="inferred from homology"/>
<evidence type="ECO:0000259" key="5">
    <source>
        <dbReference type="Pfam" id="PF04542"/>
    </source>
</evidence>
<dbReference type="InterPro" id="IPR013324">
    <property type="entry name" value="RNA_pol_sigma_r3/r4-like"/>
</dbReference>
<comment type="caution">
    <text evidence="7">The sequence shown here is derived from an EMBL/GenBank/DDBJ whole genome shotgun (WGS) entry which is preliminary data.</text>
</comment>
<keyword evidence="3" id="KW-0731">Sigma factor</keyword>
<dbReference type="InterPro" id="IPR039425">
    <property type="entry name" value="RNA_pol_sigma-70-like"/>
</dbReference>
<dbReference type="InterPro" id="IPR036388">
    <property type="entry name" value="WH-like_DNA-bd_sf"/>
</dbReference>
<dbReference type="Pfam" id="PF08281">
    <property type="entry name" value="Sigma70_r4_2"/>
    <property type="match status" value="1"/>
</dbReference>
<protein>
    <submittedName>
        <fullName evidence="7">RNA polymerase sigma-70 factor (ECF subfamily)</fullName>
    </submittedName>
</protein>
<dbReference type="PANTHER" id="PTHR43133:SF25">
    <property type="entry name" value="RNA POLYMERASE SIGMA FACTOR RFAY-RELATED"/>
    <property type="match status" value="1"/>
</dbReference>
<evidence type="ECO:0000313" key="8">
    <source>
        <dbReference type="Proteomes" id="UP001184230"/>
    </source>
</evidence>
<dbReference type="PANTHER" id="PTHR43133">
    <property type="entry name" value="RNA POLYMERASE ECF-TYPE SIGMA FACTO"/>
    <property type="match status" value="1"/>
</dbReference>
<dbReference type="InterPro" id="IPR013249">
    <property type="entry name" value="RNA_pol_sigma70_r4_t2"/>
</dbReference>
<dbReference type="SUPFAM" id="SSF88659">
    <property type="entry name" value="Sigma3 and sigma4 domains of RNA polymerase sigma factors"/>
    <property type="match status" value="1"/>
</dbReference>
<dbReference type="Proteomes" id="UP001184230">
    <property type="component" value="Unassembled WGS sequence"/>
</dbReference>
<keyword evidence="4" id="KW-0804">Transcription</keyword>
<comment type="similarity">
    <text evidence="1">Belongs to the sigma-70 factor family. ECF subfamily.</text>
</comment>
<keyword evidence="8" id="KW-1185">Reference proteome</keyword>
<evidence type="ECO:0000313" key="7">
    <source>
        <dbReference type="EMBL" id="MDR6536817.1"/>
    </source>
</evidence>
<feature type="domain" description="RNA polymerase sigma-70 region 2" evidence="5">
    <location>
        <begin position="17"/>
        <end position="80"/>
    </location>
</feature>
<gene>
    <name evidence="7" type="ORF">J2739_002590</name>
</gene>
<accession>A0ABU1NED4</accession>
<dbReference type="EMBL" id="JAVDRF010000005">
    <property type="protein sequence ID" value="MDR6536817.1"/>
    <property type="molecule type" value="Genomic_DNA"/>
</dbReference>
<evidence type="ECO:0000259" key="6">
    <source>
        <dbReference type="Pfam" id="PF08281"/>
    </source>
</evidence>
<dbReference type="InterPro" id="IPR007627">
    <property type="entry name" value="RNA_pol_sigma70_r2"/>
</dbReference>
<dbReference type="CDD" id="cd06171">
    <property type="entry name" value="Sigma70_r4"/>
    <property type="match status" value="1"/>
</dbReference>
<dbReference type="Gene3D" id="1.10.1740.10">
    <property type="match status" value="1"/>
</dbReference>
<dbReference type="Pfam" id="PF04542">
    <property type="entry name" value="Sigma70_r2"/>
    <property type="match status" value="1"/>
</dbReference>
<name>A0ABU1NED4_9BURK</name>
<dbReference type="Gene3D" id="1.10.10.10">
    <property type="entry name" value="Winged helix-like DNA-binding domain superfamily/Winged helix DNA-binding domain"/>
    <property type="match status" value="1"/>
</dbReference>
<dbReference type="InterPro" id="IPR014284">
    <property type="entry name" value="RNA_pol_sigma-70_dom"/>
</dbReference>
<dbReference type="NCBIfam" id="TIGR02937">
    <property type="entry name" value="sigma70-ECF"/>
    <property type="match status" value="1"/>
</dbReference>
<evidence type="ECO:0000256" key="4">
    <source>
        <dbReference type="ARBA" id="ARBA00023163"/>
    </source>
</evidence>
<organism evidence="7 8">
    <name type="scientific">Variovorax soli</name>
    <dbReference type="NCBI Taxonomy" id="376815"/>
    <lineage>
        <taxon>Bacteria</taxon>
        <taxon>Pseudomonadati</taxon>
        <taxon>Pseudomonadota</taxon>
        <taxon>Betaproteobacteria</taxon>
        <taxon>Burkholderiales</taxon>
        <taxon>Comamonadaceae</taxon>
        <taxon>Variovorax</taxon>
    </lineage>
</organism>
<evidence type="ECO:0000256" key="2">
    <source>
        <dbReference type="ARBA" id="ARBA00023015"/>
    </source>
</evidence>
<keyword evidence="2" id="KW-0805">Transcription regulation</keyword>
<reference evidence="7 8" key="1">
    <citation type="submission" date="2023-07" db="EMBL/GenBank/DDBJ databases">
        <title>Sorghum-associated microbial communities from plants grown in Nebraska, USA.</title>
        <authorList>
            <person name="Schachtman D."/>
        </authorList>
    </citation>
    <scope>NUCLEOTIDE SEQUENCE [LARGE SCALE GENOMIC DNA]</scope>
    <source>
        <strain evidence="7 8">DS1781</strain>
    </source>
</reference>
<feature type="domain" description="RNA polymerase sigma factor 70 region 4 type 2" evidence="6">
    <location>
        <begin position="116"/>
        <end position="168"/>
    </location>
</feature>
<dbReference type="SUPFAM" id="SSF88946">
    <property type="entry name" value="Sigma2 domain of RNA polymerase sigma factors"/>
    <property type="match status" value="1"/>
</dbReference>
<dbReference type="RefSeq" id="WP_309902198.1">
    <property type="nucleotide sequence ID" value="NZ_JAVDRF010000005.1"/>
</dbReference>
<evidence type="ECO:0000256" key="3">
    <source>
        <dbReference type="ARBA" id="ARBA00023082"/>
    </source>
</evidence>
<evidence type="ECO:0000256" key="1">
    <source>
        <dbReference type="ARBA" id="ARBA00010641"/>
    </source>
</evidence>